<dbReference type="FunFam" id="1.20.1310.10:FF:000002">
    <property type="entry name" value="cullin-3 isoform X1"/>
    <property type="match status" value="1"/>
</dbReference>
<organism evidence="6 7">
    <name type="scientific">Astrephomene gubernaculifera</name>
    <dbReference type="NCBI Taxonomy" id="47775"/>
    <lineage>
        <taxon>Eukaryota</taxon>
        <taxon>Viridiplantae</taxon>
        <taxon>Chlorophyta</taxon>
        <taxon>core chlorophytes</taxon>
        <taxon>Chlorophyceae</taxon>
        <taxon>CS clade</taxon>
        <taxon>Chlamydomonadales</taxon>
        <taxon>Astrephomenaceae</taxon>
        <taxon>Astrephomene</taxon>
    </lineage>
</organism>
<evidence type="ECO:0000256" key="1">
    <source>
        <dbReference type="ARBA" id="ARBA00022499"/>
    </source>
</evidence>
<evidence type="ECO:0000256" key="3">
    <source>
        <dbReference type="PROSITE-ProRule" id="PRU00330"/>
    </source>
</evidence>
<dbReference type="Gene3D" id="1.10.10.10">
    <property type="entry name" value="Winged helix-like DNA-binding domain superfamily/Winged helix DNA-binding domain"/>
    <property type="match status" value="1"/>
</dbReference>
<dbReference type="InterPro" id="IPR019559">
    <property type="entry name" value="Cullin_neddylation_domain"/>
</dbReference>
<accession>A0AAD3DKT2</accession>
<dbReference type="EMBL" id="BMAR01000006">
    <property type="protein sequence ID" value="GFR43675.1"/>
    <property type="molecule type" value="Genomic_DNA"/>
</dbReference>
<dbReference type="SUPFAM" id="SSF75632">
    <property type="entry name" value="Cullin homology domain"/>
    <property type="match status" value="1"/>
</dbReference>
<feature type="domain" description="Cullin family profile" evidence="5">
    <location>
        <begin position="1"/>
        <end position="211"/>
    </location>
</feature>
<protein>
    <recommendedName>
        <fullName evidence="5">Cullin family profile domain-containing protein</fullName>
    </recommendedName>
</protein>
<proteinExistence type="inferred from homology"/>
<dbReference type="InterPro" id="IPR045093">
    <property type="entry name" value="Cullin"/>
</dbReference>
<dbReference type="InterPro" id="IPR001373">
    <property type="entry name" value="Cullin_N"/>
</dbReference>
<dbReference type="PROSITE" id="PS50069">
    <property type="entry name" value="CULLIN_2"/>
    <property type="match status" value="1"/>
</dbReference>
<dbReference type="FunFam" id="1.10.10.10:FF:000050">
    <property type="entry name" value="Cullin 4B"/>
    <property type="match status" value="1"/>
</dbReference>
<dbReference type="SMART" id="SM00884">
    <property type="entry name" value="Cullin_Nedd8"/>
    <property type="match status" value="1"/>
</dbReference>
<comment type="similarity">
    <text evidence="3 4">Belongs to the cullin family.</text>
</comment>
<feature type="non-terminal residue" evidence="6">
    <location>
        <position position="1"/>
    </location>
</feature>
<dbReference type="InterPro" id="IPR016157">
    <property type="entry name" value="Cullin_CS"/>
</dbReference>
<dbReference type="Gene3D" id="1.20.1310.10">
    <property type="entry name" value="Cullin Repeats"/>
    <property type="match status" value="1"/>
</dbReference>
<dbReference type="GO" id="GO:0006511">
    <property type="term" value="P:ubiquitin-dependent protein catabolic process"/>
    <property type="evidence" value="ECO:0007669"/>
    <property type="project" value="InterPro"/>
</dbReference>
<evidence type="ECO:0000313" key="6">
    <source>
        <dbReference type="EMBL" id="GFR43675.1"/>
    </source>
</evidence>
<dbReference type="InterPro" id="IPR036388">
    <property type="entry name" value="WH-like_DNA-bd_sf"/>
</dbReference>
<dbReference type="FunFam" id="3.30.230.130:FF:000006">
    <property type="entry name" value="Cullin-4 like"/>
    <property type="match status" value="1"/>
</dbReference>
<dbReference type="AlphaFoldDB" id="A0AAD3DKT2"/>
<dbReference type="Pfam" id="PF00888">
    <property type="entry name" value="Cullin"/>
    <property type="match status" value="1"/>
</dbReference>
<gene>
    <name evidence="6" type="ORF">Agub_g4783</name>
</gene>
<reference evidence="6 7" key="1">
    <citation type="journal article" date="2021" name="Sci. Rep.">
        <title>Genome sequencing of the multicellular alga Astrephomene provides insights into convergent evolution of germ-soma differentiation.</title>
        <authorList>
            <person name="Yamashita S."/>
            <person name="Yamamoto K."/>
            <person name="Matsuzaki R."/>
            <person name="Suzuki S."/>
            <person name="Yamaguchi H."/>
            <person name="Hirooka S."/>
            <person name="Minakuchi Y."/>
            <person name="Miyagishima S."/>
            <person name="Kawachi M."/>
            <person name="Toyoda A."/>
            <person name="Nozaki H."/>
        </authorList>
    </citation>
    <scope>NUCLEOTIDE SEQUENCE [LARGE SCALE GENOMIC DNA]</scope>
    <source>
        <strain evidence="6 7">NIES-4017</strain>
    </source>
</reference>
<dbReference type="Gene3D" id="3.30.230.130">
    <property type="entry name" value="Cullin, Chain C, Domain 2"/>
    <property type="match status" value="1"/>
</dbReference>
<dbReference type="GO" id="GO:0031461">
    <property type="term" value="C:cullin-RING ubiquitin ligase complex"/>
    <property type="evidence" value="ECO:0007669"/>
    <property type="project" value="InterPro"/>
</dbReference>
<dbReference type="SMART" id="SM00182">
    <property type="entry name" value="CULLIN"/>
    <property type="match status" value="1"/>
</dbReference>
<keyword evidence="7" id="KW-1185">Reference proteome</keyword>
<evidence type="ECO:0000256" key="2">
    <source>
        <dbReference type="ARBA" id="ARBA00022843"/>
    </source>
</evidence>
<comment type="caution">
    <text evidence="6">The sequence shown here is derived from an EMBL/GenBank/DDBJ whole genome shotgun (WGS) entry which is preliminary data.</text>
</comment>
<keyword evidence="2" id="KW-0832">Ubl conjugation</keyword>
<dbReference type="PROSITE" id="PS01256">
    <property type="entry name" value="CULLIN_1"/>
    <property type="match status" value="1"/>
</dbReference>
<evidence type="ECO:0000256" key="4">
    <source>
        <dbReference type="RuleBase" id="RU003829"/>
    </source>
</evidence>
<dbReference type="SUPFAM" id="SSF46785">
    <property type="entry name" value="Winged helix' DNA-binding domain"/>
    <property type="match status" value="1"/>
</dbReference>
<dbReference type="InterPro" id="IPR059120">
    <property type="entry name" value="Cullin-like_AB"/>
</dbReference>
<dbReference type="InterPro" id="IPR016158">
    <property type="entry name" value="Cullin_homology"/>
</dbReference>
<evidence type="ECO:0000313" key="7">
    <source>
        <dbReference type="Proteomes" id="UP001054857"/>
    </source>
</evidence>
<dbReference type="InterPro" id="IPR036390">
    <property type="entry name" value="WH_DNA-bd_sf"/>
</dbReference>
<keyword evidence="1" id="KW-1017">Isopeptide bond</keyword>
<dbReference type="PANTHER" id="PTHR11932">
    <property type="entry name" value="CULLIN"/>
    <property type="match status" value="1"/>
</dbReference>
<dbReference type="Proteomes" id="UP001054857">
    <property type="component" value="Unassembled WGS sequence"/>
</dbReference>
<dbReference type="GO" id="GO:0031625">
    <property type="term" value="F:ubiquitin protein ligase binding"/>
    <property type="evidence" value="ECO:0007669"/>
    <property type="project" value="InterPro"/>
</dbReference>
<dbReference type="InterPro" id="IPR036317">
    <property type="entry name" value="Cullin_homology_sf"/>
</dbReference>
<dbReference type="Pfam" id="PF10557">
    <property type="entry name" value="Cullin_Nedd8"/>
    <property type="match status" value="1"/>
</dbReference>
<dbReference type="Pfam" id="PF26557">
    <property type="entry name" value="Cullin_AB"/>
    <property type="match status" value="1"/>
</dbReference>
<evidence type="ECO:0000259" key="5">
    <source>
        <dbReference type="PROSITE" id="PS50069"/>
    </source>
</evidence>
<name>A0AAD3DKT2_9CHLO</name>
<sequence length="338" mass="37685">GGGSEEELEAALDRAIMLFRFIQGKDVFEAFYKKDLAKRLLLGRSASVDAEKAMISKLKVECGSQFTAKLEGMFKDCELSDDVMAAFRASPAAAGLPAGVDVTVSVLTSGYWPTYPAVEVKLPEALDRASAVFRDFYHSKYSGRRLVFQHSLGSCVLRAAFPRGLKELSVSTFQAAVLMLFNDSDTLSYADIASACGLEEKELKRTLQSLACGKVRVLTKEPKGRDVSNTDSFSFNAAFTEKLFRIKINSIQMKETEEENKKTNEQVLQDRQYQIDAALVRIMKTRKTLSHKLLVAEALLQLKFPLKAADLKKRIESLIDREYLARDPSDANVYNYLA</sequence>